<dbReference type="Proteomes" id="UP000324222">
    <property type="component" value="Unassembled WGS sequence"/>
</dbReference>
<evidence type="ECO:0000313" key="2">
    <source>
        <dbReference type="Proteomes" id="UP000324222"/>
    </source>
</evidence>
<keyword evidence="2" id="KW-1185">Reference proteome</keyword>
<dbReference type="AlphaFoldDB" id="A0A5B7IFX4"/>
<accession>A0A5B7IFX4</accession>
<evidence type="ECO:0000313" key="1">
    <source>
        <dbReference type="EMBL" id="MPC81203.1"/>
    </source>
</evidence>
<name>A0A5B7IFX4_PORTR</name>
<proteinExistence type="predicted"/>
<comment type="caution">
    <text evidence="1">The sequence shown here is derived from an EMBL/GenBank/DDBJ whole genome shotgun (WGS) entry which is preliminary data.</text>
</comment>
<protein>
    <submittedName>
        <fullName evidence="1">Uncharacterized protein</fullName>
    </submittedName>
</protein>
<gene>
    <name evidence="1" type="ORF">E2C01_075810</name>
</gene>
<sequence length="38" mass="4465">MTVSQQSTYTTVAEVLRRRFGSVFQAEMYKEQLKGRTH</sequence>
<organism evidence="1 2">
    <name type="scientific">Portunus trituberculatus</name>
    <name type="common">Swimming crab</name>
    <name type="synonym">Neptunus trituberculatus</name>
    <dbReference type="NCBI Taxonomy" id="210409"/>
    <lineage>
        <taxon>Eukaryota</taxon>
        <taxon>Metazoa</taxon>
        <taxon>Ecdysozoa</taxon>
        <taxon>Arthropoda</taxon>
        <taxon>Crustacea</taxon>
        <taxon>Multicrustacea</taxon>
        <taxon>Malacostraca</taxon>
        <taxon>Eumalacostraca</taxon>
        <taxon>Eucarida</taxon>
        <taxon>Decapoda</taxon>
        <taxon>Pleocyemata</taxon>
        <taxon>Brachyura</taxon>
        <taxon>Eubrachyura</taxon>
        <taxon>Portunoidea</taxon>
        <taxon>Portunidae</taxon>
        <taxon>Portuninae</taxon>
        <taxon>Portunus</taxon>
    </lineage>
</organism>
<dbReference type="EMBL" id="VSRR010056266">
    <property type="protein sequence ID" value="MPC81203.1"/>
    <property type="molecule type" value="Genomic_DNA"/>
</dbReference>
<reference evidence="1 2" key="1">
    <citation type="submission" date="2019-05" db="EMBL/GenBank/DDBJ databases">
        <title>Another draft genome of Portunus trituberculatus and its Hox gene families provides insights of decapod evolution.</title>
        <authorList>
            <person name="Jeong J.-H."/>
            <person name="Song I."/>
            <person name="Kim S."/>
            <person name="Choi T."/>
            <person name="Kim D."/>
            <person name="Ryu S."/>
            <person name="Kim W."/>
        </authorList>
    </citation>
    <scope>NUCLEOTIDE SEQUENCE [LARGE SCALE GENOMIC DNA]</scope>
    <source>
        <tissue evidence="1">Muscle</tissue>
    </source>
</reference>